<dbReference type="CDD" id="cd01949">
    <property type="entry name" value="GGDEF"/>
    <property type="match status" value="1"/>
</dbReference>
<dbReference type="PROSITE" id="PS50887">
    <property type="entry name" value="GGDEF"/>
    <property type="match status" value="1"/>
</dbReference>
<dbReference type="SUPFAM" id="SSF55781">
    <property type="entry name" value="GAF domain-like"/>
    <property type="match status" value="2"/>
</dbReference>
<dbReference type="EMBL" id="BMPE01000009">
    <property type="protein sequence ID" value="GGL08159.1"/>
    <property type="molecule type" value="Genomic_DNA"/>
</dbReference>
<feature type="domain" description="GGDEF" evidence="1">
    <location>
        <begin position="379"/>
        <end position="499"/>
    </location>
</feature>
<dbReference type="PANTHER" id="PTHR43102">
    <property type="entry name" value="SLR1143 PROTEIN"/>
    <property type="match status" value="1"/>
</dbReference>
<dbReference type="InterPro" id="IPR043128">
    <property type="entry name" value="Rev_trsase/Diguanyl_cyclase"/>
</dbReference>
<dbReference type="SUPFAM" id="SSF55073">
    <property type="entry name" value="Nucleotide cyclase"/>
    <property type="match status" value="1"/>
</dbReference>
<dbReference type="InterPro" id="IPR029016">
    <property type="entry name" value="GAF-like_dom_sf"/>
</dbReference>
<dbReference type="InterPro" id="IPR029787">
    <property type="entry name" value="Nucleotide_cyclase"/>
</dbReference>
<dbReference type="Pfam" id="PF00990">
    <property type="entry name" value="GGDEF"/>
    <property type="match status" value="1"/>
</dbReference>
<dbReference type="NCBIfam" id="TIGR00254">
    <property type="entry name" value="GGDEF"/>
    <property type="match status" value="1"/>
</dbReference>
<accession>A0ABQ2FMZ4</accession>
<dbReference type="Pfam" id="PF01590">
    <property type="entry name" value="GAF"/>
    <property type="match status" value="1"/>
</dbReference>
<dbReference type="SMART" id="SM00065">
    <property type="entry name" value="GAF"/>
    <property type="match status" value="1"/>
</dbReference>
<dbReference type="PANTHER" id="PTHR43102:SF2">
    <property type="entry name" value="GAF DOMAIN-CONTAINING PROTEIN"/>
    <property type="match status" value="1"/>
</dbReference>
<keyword evidence="3" id="KW-1185">Reference proteome</keyword>
<proteinExistence type="predicted"/>
<sequence>MSLTPPAQDEAARLRELARYQVLDTDREESFDRFTRLAARLLRTPVALINFVDEHRQWSKSMVGPGVSEVPRSQSFCAWTIQGDAPFVVEAAPTDPRFAANPLVLGAPHVHMYAGAPLITPSGYRIGALCVTDSRAHPLSSEDLHALQDLAALVMQELEARRERLDAAFTGGAPLEDLPQTLAHLRVVEGIGRLLDVDLPFDDLLEACAALVSEAVEADFTAVLVPHGEGLAVRVPQTAHLFSSEVEEAAATLLSGSAGVLGSVGQRAEPLYLEAYADQPRAVPALVAAGVQQVAYIPLGDGAQRPLLLVMRLAGNPVTTWRAPDRALLEVTARTIGHALRRQSALNRAHAQAREDGLTGVLNRRAFSEDVLEAAHHGPGVHLAVIDLDGLKSVNDHEGHAQGDRLLQVFAQALHAEVASRGQVYRLGGDEFAVLSGVSVDALLACVQVAAHAARRAVQSAVSASVGVASWAEAGSADALLRLADTRMYDMKRLRNPPS</sequence>
<dbReference type="SMART" id="SM00267">
    <property type="entry name" value="GGDEF"/>
    <property type="match status" value="1"/>
</dbReference>
<dbReference type="Gene3D" id="3.30.450.40">
    <property type="match status" value="2"/>
</dbReference>
<dbReference type="RefSeq" id="WP_189069678.1">
    <property type="nucleotide sequence ID" value="NZ_BMPE01000009.1"/>
</dbReference>
<reference evidence="3" key="1">
    <citation type="journal article" date="2019" name="Int. J. Syst. Evol. Microbiol.">
        <title>The Global Catalogue of Microorganisms (GCM) 10K type strain sequencing project: providing services to taxonomists for standard genome sequencing and annotation.</title>
        <authorList>
            <consortium name="The Broad Institute Genomics Platform"/>
            <consortium name="The Broad Institute Genome Sequencing Center for Infectious Disease"/>
            <person name="Wu L."/>
            <person name="Ma J."/>
        </authorList>
    </citation>
    <scope>NUCLEOTIDE SEQUENCE [LARGE SCALE GENOMIC DNA]</scope>
    <source>
        <strain evidence="3">JCM 19173</strain>
    </source>
</reference>
<protein>
    <submittedName>
        <fullName evidence="2">Diguanylate cyclase</fullName>
    </submittedName>
</protein>
<gene>
    <name evidence="2" type="ORF">GCM10010844_28670</name>
</gene>
<dbReference type="InterPro" id="IPR003018">
    <property type="entry name" value="GAF"/>
</dbReference>
<dbReference type="InterPro" id="IPR000160">
    <property type="entry name" value="GGDEF_dom"/>
</dbReference>
<comment type="caution">
    <text evidence="2">The sequence shown here is derived from an EMBL/GenBank/DDBJ whole genome shotgun (WGS) entry which is preliminary data.</text>
</comment>
<evidence type="ECO:0000313" key="3">
    <source>
        <dbReference type="Proteomes" id="UP000604341"/>
    </source>
</evidence>
<evidence type="ECO:0000259" key="1">
    <source>
        <dbReference type="PROSITE" id="PS50887"/>
    </source>
</evidence>
<organism evidence="2 3">
    <name type="scientific">Deinococcus radiotolerans</name>
    <dbReference type="NCBI Taxonomy" id="1309407"/>
    <lineage>
        <taxon>Bacteria</taxon>
        <taxon>Thermotogati</taxon>
        <taxon>Deinococcota</taxon>
        <taxon>Deinococci</taxon>
        <taxon>Deinococcales</taxon>
        <taxon>Deinococcaceae</taxon>
        <taxon>Deinococcus</taxon>
    </lineage>
</organism>
<name>A0ABQ2FMZ4_9DEIO</name>
<dbReference type="Proteomes" id="UP000604341">
    <property type="component" value="Unassembled WGS sequence"/>
</dbReference>
<dbReference type="Gene3D" id="3.30.70.270">
    <property type="match status" value="1"/>
</dbReference>
<evidence type="ECO:0000313" key="2">
    <source>
        <dbReference type="EMBL" id="GGL08159.1"/>
    </source>
</evidence>